<gene>
    <name evidence="5" type="ORF">H8Z77_10100</name>
</gene>
<dbReference type="InterPro" id="IPR051782">
    <property type="entry name" value="ABC_Transporter_VariousFunc"/>
</dbReference>
<comment type="caution">
    <text evidence="5">The sequence shown here is derived from an EMBL/GenBank/DDBJ whole genome shotgun (WGS) entry which is preliminary data.</text>
</comment>
<evidence type="ECO:0000256" key="3">
    <source>
        <dbReference type="ARBA" id="ARBA00022840"/>
    </source>
</evidence>
<dbReference type="SMART" id="SM00382">
    <property type="entry name" value="AAA"/>
    <property type="match status" value="1"/>
</dbReference>
<keyword evidence="6" id="KW-1185">Reference proteome</keyword>
<dbReference type="InterPro" id="IPR003439">
    <property type="entry name" value="ABC_transporter-like_ATP-bd"/>
</dbReference>
<dbReference type="PROSITE" id="PS00211">
    <property type="entry name" value="ABC_TRANSPORTER_1"/>
    <property type="match status" value="1"/>
</dbReference>
<dbReference type="CDD" id="cd03230">
    <property type="entry name" value="ABC_DR_subfamily_A"/>
    <property type="match status" value="1"/>
</dbReference>
<reference evidence="5 6" key="1">
    <citation type="submission" date="2020-08" db="EMBL/GenBank/DDBJ databases">
        <title>Genome public.</title>
        <authorList>
            <person name="Liu C."/>
            <person name="Sun Q."/>
        </authorList>
    </citation>
    <scope>NUCLEOTIDE SEQUENCE [LARGE SCALE GENOMIC DNA]</scope>
    <source>
        <strain evidence="5 6">NSJ-27</strain>
    </source>
</reference>
<dbReference type="InterPro" id="IPR003593">
    <property type="entry name" value="AAA+_ATPase"/>
</dbReference>
<dbReference type="EMBL" id="JACOQK010000001">
    <property type="protein sequence ID" value="MBC5788356.1"/>
    <property type="molecule type" value="Genomic_DNA"/>
</dbReference>
<dbReference type="InterPro" id="IPR027417">
    <property type="entry name" value="P-loop_NTPase"/>
</dbReference>
<dbReference type="PROSITE" id="PS50893">
    <property type="entry name" value="ABC_TRANSPORTER_2"/>
    <property type="match status" value="1"/>
</dbReference>
<evidence type="ECO:0000259" key="4">
    <source>
        <dbReference type="PROSITE" id="PS50893"/>
    </source>
</evidence>
<dbReference type="Proteomes" id="UP000649151">
    <property type="component" value="Unassembled WGS sequence"/>
</dbReference>
<evidence type="ECO:0000313" key="6">
    <source>
        <dbReference type="Proteomes" id="UP000649151"/>
    </source>
</evidence>
<dbReference type="GO" id="GO:0005524">
    <property type="term" value="F:ATP binding"/>
    <property type="evidence" value="ECO:0007669"/>
    <property type="project" value="UniProtKB-KW"/>
</dbReference>
<dbReference type="PANTHER" id="PTHR42939">
    <property type="entry name" value="ABC TRANSPORTER ATP-BINDING PROTEIN ALBC-RELATED"/>
    <property type="match status" value="1"/>
</dbReference>
<accession>A0ABR7IT92</accession>
<protein>
    <submittedName>
        <fullName evidence="5">ABC transporter ATP-binding protein</fullName>
    </submittedName>
</protein>
<dbReference type="Gene3D" id="3.40.50.300">
    <property type="entry name" value="P-loop containing nucleotide triphosphate hydrolases"/>
    <property type="match status" value="1"/>
</dbReference>
<dbReference type="PANTHER" id="PTHR42939:SF3">
    <property type="entry name" value="ABC TRANSPORTER ATP-BINDING COMPONENT"/>
    <property type="match status" value="1"/>
</dbReference>
<name>A0ABR7IT92_9CLOT</name>
<evidence type="ECO:0000313" key="5">
    <source>
        <dbReference type="EMBL" id="MBC5788356.1"/>
    </source>
</evidence>
<dbReference type="SUPFAM" id="SSF52540">
    <property type="entry name" value="P-loop containing nucleoside triphosphate hydrolases"/>
    <property type="match status" value="1"/>
</dbReference>
<dbReference type="InterPro" id="IPR017871">
    <property type="entry name" value="ABC_transporter-like_CS"/>
</dbReference>
<evidence type="ECO:0000256" key="1">
    <source>
        <dbReference type="ARBA" id="ARBA00022448"/>
    </source>
</evidence>
<organism evidence="5 6">
    <name type="scientific">Clostridium facile</name>
    <dbReference type="NCBI Taxonomy" id="2763035"/>
    <lineage>
        <taxon>Bacteria</taxon>
        <taxon>Bacillati</taxon>
        <taxon>Bacillota</taxon>
        <taxon>Clostridia</taxon>
        <taxon>Eubacteriales</taxon>
        <taxon>Clostridiaceae</taxon>
        <taxon>Clostridium</taxon>
    </lineage>
</organism>
<keyword evidence="3 5" id="KW-0067">ATP-binding</keyword>
<keyword evidence="1" id="KW-0813">Transport</keyword>
<dbReference type="RefSeq" id="WP_069986837.1">
    <property type="nucleotide sequence ID" value="NZ_JACOQK010000001.1"/>
</dbReference>
<feature type="domain" description="ABC transporter" evidence="4">
    <location>
        <begin position="5"/>
        <end position="230"/>
    </location>
</feature>
<evidence type="ECO:0000256" key="2">
    <source>
        <dbReference type="ARBA" id="ARBA00022741"/>
    </source>
</evidence>
<dbReference type="Pfam" id="PF00005">
    <property type="entry name" value="ABC_tran"/>
    <property type="match status" value="1"/>
</dbReference>
<sequence length="281" mass="31588">MGYALELKGLCKHYGDFSLNHIDFSLPTGCIMGLIGENGAGKSTTIKLILDLIKKDSGKIRLFGQDSTNVPPHLKEQIGVVLDQSSFPETLSANQINKVLKKVYHTWEEKKFLTMVQKFQIPFKKQVKDYSKGMKMKLSIAVALSHNTKLLILDEATSGIDPVVRDELLDLFLEFIQDDSHSILMSSHIIGDLEKVCDYITFIHHGKMIFSESKDDLLEQYRIVKCSVAELKQIDANAICGKRENQFGVEALVKANKIPRGFLADPANIEDIMLFTIRGEQ</sequence>
<proteinExistence type="predicted"/>
<keyword evidence="2" id="KW-0547">Nucleotide-binding</keyword>